<dbReference type="InterPro" id="IPR001279">
    <property type="entry name" value="Metallo-B-lactamas"/>
</dbReference>
<dbReference type="Gene3D" id="3.60.15.10">
    <property type="entry name" value="Ribonuclease Z/Hydroxyacylglutathione hydrolase-like"/>
    <property type="match status" value="1"/>
</dbReference>
<protein>
    <submittedName>
        <fullName evidence="2">Glyoxylase-like metal-dependent hydrolase (Beta-lactamase superfamily II)</fullName>
    </submittedName>
</protein>
<dbReference type="SUPFAM" id="SSF56281">
    <property type="entry name" value="Metallo-hydrolase/oxidoreductase"/>
    <property type="match status" value="1"/>
</dbReference>
<dbReference type="SMART" id="SM00849">
    <property type="entry name" value="Lactamase_B"/>
    <property type="match status" value="1"/>
</dbReference>
<dbReference type="Pfam" id="PF00753">
    <property type="entry name" value="Lactamase_B"/>
    <property type="match status" value="1"/>
</dbReference>
<gene>
    <name evidence="2" type="ORF">DFR75_10976</name>
</gene>
<sequence>MVETTRTPSVTPTTFGRVTVLVADNGGVLPYGNSVVVRGSERTLVIDPSLALGPDTVAADLVFLSHGHEDHIAGLRHFDAPTYAHHLDVAAVSSLDAMVAQFGLPPHVRDEAVRNLHEEYGIPRRRDGVIGVADGHVFELGDVTATVVHLPGHTPGHCGVLVEPDGFFYVGDIDLTSFGPMYGDVHSSADDFLTSIDRAAATEARWYGTFHQKGVISGADEFRERLGEYRAKLFERERRLLEFLDEPRTLAEIVAHRLVYRPHVSAPYVEPIEQRVAEQHLERLVEAGDVAASPEGTFARTV</sequence>
<dbReference type="Proteomes" id="UP000295087">
    <property type="component" value="Unassembled WGS sequence"/>
</dbReference>
<keyword evidence="2" id="KW-0378">Hydrolase</keyword>
<feature type="domain" description="Metallo-beta-lactamase" evidence="1">
    <location>
        <begin position="31"/>
        <end position="211"/>
    </location>
</feature>
<comment type="caution">
    <text evidence="2">The sequence shown here is derived from an EMBL/GenBank/DDBJ whole genome shotgun (WGS) entry which is preliminary data.</text>
</comment>
<dbReference type="GO" id="GO:0016787">
    <property type="term" value="F:hydrolase activity"/>
    <property type="evidence" value="ECO:0007669"/>
    <property type="project" value="UniProtKB-KW"/>
</dbReference>
<accession>A0A4R6P0X1</accession>
<organism evidence="2 3">
    <name type="scientific">Nocardia ignorata</name>
    <dbReference type="NCBI Taxonomy" id="145285"/>
    <lineage>
        <taxon>Bacteria</taxon>
        <taxon>Bacillati</taxon>
        <taxon>Actinomycetota</taxon>
        <taxon>Actinomycetes</taxon>
        <taxon>Mycobacteriales</taxon>
        <taxon>Nocardiaceae</taxon>
        <taxon>Nocardia</taxon>
    </lineage>
</organism>
<dbReference type="AlphaFoldDB" id="A0A4R6P0X1"/>
<evidence type="ECO:0000313" key="3">
    <source>
        <dbReference type="Proteomes" id="UP000295087"/>
    </source>
</evidence>
<proteinExistence type="predicted"/>
<evidence type="ECO:0000313" key="2">
    <source>
        <dbReference type="EMBL" id="TDP31107.1"/>
    </source>
</evidence>
<evidence type="ECO:0000259" key="1">
    <source>
        <dbReference type="SMART" id="SM00849"/>
    </source>
</evidence>
<keyword evidence="3" id="KW-1185">Reference proteome</keyword>
<dbReference type="InterPro" id="IPR050855">
    <property type="entry name" value="NDM-1-like"/>
</dbReference>
<dbReference type="EMBL" id="SNXK01000009">
    <property type="protein sequence ID" value="TDP31107.1"/>
    <property type="molecule type" value="Genomic_DNA"/>
</dbReference>
<reference evidence="2 3" key="1">
    <citation type="submission" date="2019-03" db="EMBL/GenBank/DDBJ databases">
        <title>Genomic Encyclopedia of Type Strains, Phase IV (KMG-IV): sequencing the most valuable type-strain genomes for metagenomic binning, comparative biology and taxonomic classification.</title>
        <authorList>
            <person name="Goeker M."/>
        </authorList>
    </citation>
    <scope>NUCLEOTIDE SEQUENCE [LARGE SCALE GENOMIC DNA]</scope>
    <source>
        <strain evidence="2 3">DSM 44496</strain>
    </source>
</reference>
<dbReference type="RefSeq" id="WP_067494205.1">
    <property type="nucleotide sequence ID" value="NZ_SNXK01000009.1"/>
</dbReference>
<dbReference type="CDD" id="cd06262">
    <property type="entry name" value="metallo-hydrolase-like_MBL-fold"/>
    <property type="match status" value="1"/>
</dbReference>
<name>A0A4R6P0X1_NOCIG</name>
<dbReference type="PANTHER" id="PTHR42951">
    <property type="entry name" value="METALLO-BETA-LACTAMASE DOMAIN-CONTAINING"/>
    <property type="match status" value="1"/>
</dbReference>
<dbReference type="PANTHER" id="PTHR42951:SF4">
    <property type="entry name" value="ACYL-COENZYME A THIOESTERASE MBLAC2"/>
    <property type="match status" value="1"/>
</dbReference>
<dbReference type="InterPro" id="IPR036866">
    <property type="entry name" value="RibonucZ/Hydroxyglut_hydro"/>
</dbReference>